<dbReference type="Pfam" id="PF02721">
    <property type="entry name" value="DUF223"/>
    <property type="match status" value="1"/>
</dbReference>
<dbReference type="PANTHER" id="PTHR47165">
    <property type="entry name" value="OS03G0429900 PROTEIN"/>
    <property type="match status" value="1"/>
</dbReference>
<reference evidence="2 3" key="1">
    <citation type="submission" date="2019-01" db="EMBL/GenBank/DDBJ databases">
        <title>Sequencing of cultivated peanut Arachis hypogaea provides insights into genome evolution and oil improvement.</title>
        <authorList>
            <person name="Chen X."/>
        </authorList>
    </citation>
    <scope>NUCLEOTIDE SEQUENCE [LARGE SCALE GENOMIC DNA]</scope>
    <source>
        <strain evidence="3">cv. Fuhuasheng</strain>
        <tissue evidence="2">Leaves</tissue>
    </source>
</reference>
<dbReference type="AlphaFoldDB" id="A0A445CKF8"/>
<dbReference type="EMBL" id="SDMP01000006">
    <property type="protein sequence ID" value="RYR51404.1"/>
    <property type="molecule type" value="Genomic_DNA"/>
</dbReference>
<organism evidence="2 3">
    <name type="scientific">Arachis hypogaea</name>
    <name type="common">Peanut</name>
    <dbReference type="NCBI Taxonomy" id="3818"/>
    <lineage>
        <taxon>Eukaryota</taxon>
        <taxon>Viridiplantae</taxon>
        <taxon>Streptophyta</taxon>
        <taxon>Embryophyta</taxon>
        <taxon>Tracheophyta</taxon>
        <taxon>Spermatophyta</taxon>
        <taxon>Magnoliopsida</taxon>
        <taxon>eudicotyledons</taxon>
        <taxon>Gunneridae</taxon>
        <taxon>Pentapetalae</taxon>
        <taxon>rosids</taxon>
        <taxon>fabids</taxon>
        <taxon>Fabales</taxon>
        <taxon>Fabaceae</taxon>
        <taxon>Papilionoideae</taxon>
        <taxon>50 kb inversion clade</taxon>
        <taxon>dalbergioids sensu lato</taxon>
        <taxon>Dalbergieae</taxon>
        <taxon>Pterocarpus clade</taxon>
        <taxon>Arachis</taxon>
    </lineage>
</organism>
<evidence type="ECO:0000313" key="2">
    <source>
        <dbReference type="EMBL" id="RYR51404.1"/>
    </source>
</evidence>
<proteinExistence type="predicted"/>
<protein>
    <recommendedName>
        <fullName evidence="1">Replication protein A 70 kDa DNA-binding subunit B/D first OB fold domain-containing protein</fullName>
    </recommendedName>
</protein>
<feature type="domain" description="Replication protein A 70 kDa DNA-binding subunit B/D first OB fold" evidence="1">
    <location>
        <begin position="5"/>
        <end position="107"/>
    </location>
</feature>
<gene>
    <name evidence="2" type="ORF">Ahy_A06g026417</name>
</gene>
<dbReference type="Gene3D" id="2.40.50.140">
    <property type="entry name" value="Nucleic acid-binding proteins"/>
    <property type="match status" value="1"/>
</dbReference>
<dbReference type="InterPro" id="IPR003871">
    <property type="entry name" value="RFA1B/D_OB_1st"/>
</dbReference>
<dbReference type="InterPro" id="IPR012340">
    <property type="entry name" value="NA-bd_OB-fold"/>
</dbReference>
<dbReference type="Proteomes" id="UP000289738">
    <property type="component" value="Chromosome A06"/>
</dbReference>
<sequence length="133" mass="15962">MAKSYNYLGDINTKKLWWSFKVYIIKIWELLSKFNAKEMQSIEMILQDRNRMIASIPKARVQKWSSLIVHFQMYAMNNFIVVKNIRITQTILSQWILTFSHRTIVNHIQEPSFPLEAFRFRTIVELLNADKNH</sequence>
<evidence type="ECO:0000259" key="1">
    <source>
        <dbReference type="Pfam" id="PF02721"/>
    </source>
</evidence>
<accession>A0A445CKF8</accession>
<dbReference type="PANTHER" id="PTHR47165:SF4">
    <property type="entry name" value="OS03G0429900 PROTEIN"/>
    <property type="match status" value="1"/>
</dbReference>
<name>A0A445CKF8_ARAHY</name>
<comment type="caution">
    <text evidence="2">The sequence shown here is derived from an EMBL/GenBank/DDBJ whole genome shotgun (WGS) entry which is preliminary data.</text>
</comment>
<evidence type="ECO:0000313" key="3">
    <source>
        <dbReference type="Proteomes" id="UP000289738"/>
    </source>
</evidence>
<keyword evidence="3" id="KW-1185">Reference proteome</keyword>